<protein>
    <recommendedName>
        <fullName evidence="1">Hemerythrin-like domain-containing protein</fullName>
    </recommendedName>
</protein>
<evidence type="ECO:0000313" key="3">
    <source>
        <dbReference type="Proteomes" id="UP001499910"/>
    </source>
</evidence>
<dbReference type="RefSeq" id="WP_259549222.1">
    <property type="nucleotide sequence ID" value="NZ_BAABHW010000004.1"/>
</dbReference>
<organism evidence="2 3">
    <name type="scientific">[Roseibacterium] beibuensis</name>
    <dbReference type="NCBI Taxonomy" id="1193142"/>
    <lineage>
        <taxon>Bacteria</taxon>
        <taxon>Pseudomonadati</taxon>
        <taxon>Pseudomonadota</taxon>
        <taxon>Alphaproteobacteria</taxon>
        <taxon>Rhodobacterales</taxon>
        <taxon>Roseobacteraceae</taxon>
        <taxon>Roseicyclus</taxon>
    </lineage>
</organism>
<dbReference type="InterPro" id="IPR012312">
    <property type="entry name" value="Hemerythrin-like"/>
</dbReference>
<evidence type="ECO:0000259" key="1">
    <source>
        <dbReference type="Pfam" id="PF01814"/>
    </source>
</evidence>
<dbReference type="Proteomes" id="UP001499910">
    <property type="component" value="Unassembled WGS sequence"/>
</dbReference>
<keyword evidence="3" id="KW-1185">Reference proteome</keyword>
<proteinExistence type="predicted"/>
<dbReference type="EMBL" id="BAABHW010000004">
    <property type="protein sequence ID" value="GAA5078304.1"/>
    <property type="molecule type" value="Genomic_DNA"/>
</dbReference>
<accession>A0ABP9LJW4</accession>
<dbReference type="Pfam" id="PF01814">
    <property type="entry name" value="Hemerythrin"/>
    <property type="match status" value="1"/>
</dbReference>
<name>A0ABP9LJW4_9RHOB</name>
<dbReference type="Gene3D" id="1.20.120.520">
    <property type="entry name" value="nmb1532 protein domain like"/>
    <property type="match status" value="1"/>
</dbReference>
<sequence>MNHNITEHRSRDGRTPTSIRLLQNPIDFIAEDHLRLRAMCAELDRLADAERPETEALEEMQEYLAHELPALLNDEDLDVLPMLLDRAEPEDELPSLARRLGREHREIEGCLGFVLDLLAASAPAAMASSSFRQALRDLARVTRRHLILENAVLLPLARVRLTDADLVALRQAMLRRRGLQDLFVA</sequence>
<reference evidence="3" key="1">
    <citation type="journal article" date="2019" name="Int. J. Syst. Evol. Microbiol.">
        <title>The Global Catalogue of Microorganisms (GCM) 10K type strain sequencing project: providing services to taxonomists for standard genome sequencing and annotation.</title>
        <authorList>
            <consortium name="The Broad Institute Genomics Platform"/>
            <consortium name="The Broad Institute Genome Sequencing Center for Infectious Disease"/>
            <person name="Wu L."/>
            <person name="Ma J."/>
        </authorList>
    </citation>
    <scope>NUCLEOTIDE SEQUENCE [LARGE SCALE GENOMIC DNA]</scope>
    <source>
        <strain evidence="3">JCM 18015</strain>
    </source>
</reference>
<comment type="caution">
    <text evidence="2">The sequence shown here is derived from an EMBL/GenBank/DDBJ whole genome shotgun (WGS) entry which is preliminary data.</text>
</comment>
<evidence type="ECO:0000313" key="2">
    <source>
        <dbReference type="EMBL" id="GAA5078304.1"/>
    </source>
</evidence>
<gene>
    <name evidence="2" type="ORF">GCM10023209_29380</name>
</gene>
<feature type="domain" description="Hemerythrin-like" evidence="1">
    <location>
        <begin position="25"/>
        <end position="157"/>
    </location>
</feature>